<dbReference type="SUPFAM" id="SSF49373">
    <property type="entry name" value="Invasin/intimin cell-adhesion fragments"/>
    <property type="match status" value="7"/>
</dbReference>
<feature type="domain" description="Ig-like" evidence="1">
    <location>
        <begin position="2744"/>
        <end position="2837"/>
    </location>
</feature>
<dbReference type="Pfam" id="PF05345">
    <property type="entry name" value="He_PIG"/>
    <property type="match status" value="1"/>
</dbReference>
<dbReference type="InterPro" id="IPR036179">
    <property type="entry name" value="Ig-like_dom_sf"/>
</dbReference>
<dbReference type="InterPro" id="IPR006626">
    <property type="entry name" value="PbH1"/>
</dbReference>
<dbReference type="SUPFAM" id="SSF51126">
    <property type="entry name" value="Pectin lyase-like"/>
    <property type="match status" value="7"/>
</dbReference>
<dbReference type="Gene3D" id="2.60.40.10">
    <property type="entry name" value="Immunoglobulins"/>
    <property type="match status" value="2"/>
</dbReference>
<dbReference type="InterPro" id="IPR041286">
    <property type="entry name" value="MBG_2"/>
</dbReference>
<dbReference type="InterPro" id="IPR059226">
    <property type="entry name" value="Choice_anch_Q_dom"/>
</dbReference>
<dbReference type="InterPro" id="IPR037160">
    <property type="entry name" value="DNA_Pol_thumb_sf"/>
</dbReference>
<proteinExistence type="predicted"/>
<dbReference type="InterPro" id="IPR007110">
    <property type="entry name" value="Ig-like_dom"/>
</dbReference>
<dbReference type="Proteomes" id="UP000295807">
    <property type="component" value="Unassembled WGS sequence"/>
</dbReference>
<dbReference type="Gene3D" id="2.160.20.10">
    <property type="entry name" value="Single-stranded right-handed beta-helix, Pectin lyase-like"/>
    <property type="match status" value="4"/>
</dbReference>
<accession>A0A4R3KNM9</accession>
<organism evidence="2 3">
    <name type="scientific">Anseongella ginsenosidimutans</name>
    <dbReference type="NCBI Taxonomy" id="496056"/>
    <lineage>
        <taxon>Bacteria</taxon>
        <taxon>Pseudomonadati</taxon>
        <taxon>Bacteroidota</taxon>
        <taxon>Sphingobacteriia</taxon>
        <taxon>Sphingobacteriales</taxon>
        <taxon>Sphingobacteriaceae</taxon>
        <taxon>Anseongella</taxon>
    </lineage>
</organism>
<dbReference type="InterPro" id="IPR011050">
    <property type="entry name" value="Pectin_lyase_fold/virulence"/>
</dbReference>
<name>A0A4R3KNM9_9SPHI</name>
<reference evidence="2 3" key="1">
    <citation type="submission" date="2019-03" db="EMBL/GenBank/DDBJ databases">
        <title>Genomic Encyclopedia of Type Strains, Phase IV (KMG-IV): sequencing the most valuable type-strain genomes for metagenomic binning, comparative biology and taxonomic classification.</title>
        <authorList>
            <person name="Goeker M."/>
        </authorList>
    </citation>
    <scope>NUCLEOTIDE SEQUENCE [LARGE SCALE GENOMIC DNA]</scope>
    <source>
        <strain evidence="2 3">DSM 21100</strain>
    </source>
</reference>
<dbReference type="Pfam" id="PF18676">
    <property type="entry name" value="MBG_2"/>
    <property type="match status" value="6"/>
</dbReference>
<dbReference type="PROSITE" id="PS50835">
    <property type="entry name" value="IG_LIKE"/>
    <property type="match status" value="1"/>
</dbReference>
<protein>
    <submittedName>
        <fullName evidence="2">Putative Ig domain-containing protein</fullName>
    </submittedName>
</protein>
<dbReference type="GO" id="GO:0016020">
    <property type="term" value="C:membrane"/>
    <property type="evidence" value="ECO:0007669"/>
    <property type="project" value="InterPro"/>
</dbReference>
<dbReference type="InterPro" id="IPR015919">
    <property type="entry name" value="Cadherin-like_sf"/>
</dbReference>
<dbReference type="GO" id="GO:0005509">
    <property type="term" value="F:calcium ion binding"/>
    <property type="evidence" value="ECO:0007669"/>
    <property type="project" value="InterPro"/>
</dbReference>
<keyword evidence="3" id="KW-1185">Reference proteome</keyword>
<dbReference type="InterPro" id="IPR013783">
    <property type="entry name" value="Ig-like_fold"/>
</dbReference>
<evidence type="ECO:0000313" key="2">
    <source>
        <dbReference type="EMBL" id="TCS84690.1"/>
    </source>
</evidence>
<evidence type="ECO:0000259" key="1">
    <source>
        <dbReference type="PROSITE" id="PS50835"/>
    </source>
</evidence>
<evidence type="ECO:0000313" key="3">
    <source>
        <dbReference type="Proteomes" id="UP000295807"/>
    </source>
</evidence>
<dbReference type="Gene3D" id="3.30.160.710">
    <property type="match status" value="1"/>
</dbReference>
<dbReference type="Pfam" id="PF13585">
    <property type="entry name" value="CHU_C"/>
    <property type="match status" value="1"/>
</dbReference>
<gene>
    <name evidence="2" type="ORF">EDD80_1194</name>
</gene>
<dbReference type="InterPro" id="IPR012334">
    <property type="entry name" value="Pectin_lyas_fold"/>
</dbReference>
<dbReference type="PANTHER" id="PTHR11319">
    <property type="entry name" value="G PROTEIN-COUPLED RECEPTOR-RELATED"/>
    <property type="match status" value="1"/>
</dbReference>
<sequence>MYKMLDNCGLSIANYDATLIGWAGQNNLPNGVSFGAAGLSYCLGSIARQTLIDIYGWTINGDGEAAGCPGIHADANNVFYVDSAAAPGGDGSSWATAVNQLSDALTAAAQFHSVNPDILYQIWVTEGTYYPQYAPANTTSTGNPVTDRDKTFFLPHQTNIIGGFKGTETSPDQRTPVTGKGTVLSGDIGVKGDASDNVYHVAMTLDDGSGSTRGGILGYMTITGGNANGTGSITVNGFQVKQNQGGGLYARGLDFSIYNCLLTANYAADKGGGVMNVYGPTSIFGRTFVVSSTLANNNAGNLGDDIFNYQLQNSMSIVSSILADGINYTGTTDPADIQYSLVKGKPADAAKHNLDGNANPHFKNEAAGDYRLAGNSPSINAGFLDGLDPSTLTDLAGYPRVYDYNNGGIIDMGAYEFQGNPVRPDAGGILYVDIAAAPGGDGSSWAKALPQLSDALHFARGNAAIWESGSLRIYVAKGTYFPEYRAHDNRKAINDRNNAFVMVKNVQLYGGFDPAAGAGTMDTRNWAANPTVLSGDIGTLNNIADNAHHVVISAGDVGSALLNGFIITRGNATGSGTIAVNGQTVEVIAGGGIYNLASDPVLTNLIISGNTAGSGGGMYNIGSSPHLTNAAISGNSAGTNGGGIRNFNGSDPVLTNVTIAGNTTAGSGGGMANNASSPSVNNSILYGNTAATGNNIINAVGSTIAFRYSLLEGSSWDSNWGTDDGNNIIATTSPFADADTRNYRLTVASPAVNAGNNTLYTNAGGNIADDNDLAGQHRVYNQASSGIIDMGAYEYQGTPVTPGTGNILYVNQNVSGGNGSGDSWANAIPELADALKWARQQHNADNNWLQNDSLRIFIAKGTYKPLYNAEDGAYTTDGSRDNAFVLVKNVQLYGGFPDTGNPGIGDRDWNANPTILSGDIGTPDDNSDNTYHVVISCGYVDNAGLNGLTISGGNANGENYILINQNVFDQNSGGGMFNQSSSPTILNIMISNNSAEYGGGMYNFISAHPTILNTFISNNSAEHGGGMYNYQSSPTIVSTIISNNSAQAGGGGVYNYNSSPTILNTTISNNSAEDLVGGVANFQSSLVVNNSIVFGNRLADATVSNIFNENGGFSTAVFKYSLVGGATSWNTDWGTDGGNNIITTSNPFTDAANGDFSLKPGAAAINGGSNTLYTDAGGNLANNKDLAGNARVYDLTNGGIVDMGAYEFQGNPLRPDANGILYVDSAAAPGGDGSSWATALKNLSDALKWARQQHDADNNWLQNDPLRIFIAKGTYKPLYNAEDGAYTTDGSRDNAFVMVKNVQLYGGFPDTGNPGFDDRDWNANPTILSGDIGAADNNSDNTYHVVLSAGDVGNALINGFTITGGNATGSGTITVNGQTVQVIAGGGIYNLASAPALTNLIISGNTAGSGGGMYNISSSPHLTNAAISGNSAGTNGGGIRNFNGSDPVLTNVTIAGNTTAGSGGGMANNASSPSVNNSILYGNTAATGNNIINTTGSANTFRYSLMEGNNSWDSDWGTDGGGNIITNASPFADAANGDFSLASNSPAINTGDNSVNSATTDLANNPRIFGAAIDMGAYEDQRPVVIHPDANGIIYVDSAAAPGGDGSSWATALASFDIALASAEAINAAAAGSPADSVRQIWVAKGTYQPSNGIPFLIKTALEIYGGFAGTEQSLSDRNLSAGNKSILKGNDGSVVGNMNSTGLVVFDGFEVTGGNVSAGSVGGIGNSAGKMIISNCIVSNNFAGLQAGGIGNDAGDLTVINSVIINNTAEYGGGIYNNFFGKLTVINCVFANNTAQYGGAVYIDEPLFTIPSISNSILWGNTTTADNNHVTGYAGAKPIVTYSIVEGGYTGTGNLDIDPQFADPAARNYRLRITSPGVNTGLNDSIPAWNSTDLAGNPRIYDEIGGGTVDMGAYEYQGMPVTPGTGNILYVNQSVSGGNGSGDSWANAIPELADALKWARQQHDADNNWLLNDSLRIFIAKGTYKPLYSAEDGGYTADGGRDNAFVMVKNVKLYGGFPDTGNPGISDRDWDANPTILSGDIGTADDNSDNTYHVVVSGGDVGNACLNGLVISGGNANGAFSITVNGLGSSRRDGGGILNSSSSPAILNTSISNNSANYGGGIGNLYSSSSPTILNTSISNNSALNGGGMYNLGSSPTILNTTISNNSANYGGGMGNSNSSPTILNTTISNNSAEYDGGGMYNDSSSPVVNNSIVFGNKLADASVSDILNENASTPVFKYSLVGGAASWNADWGTDRRNNIVTTSNPFADTANADFSLKPGAAAINGGNNTLYTDAGGDLDNDTDLAGNARVYDLAGGGIVDMGAYEYQGTPVTPGTGNILYVNQNVSGGNGSGDSWANAIPELADALKWARQQHDADGNWLQNDSLRIFIAKGTYMPLYSAADGSYTADGGRDNAFVMVKNVKLYGGFPDTGNPGLSDRDWDANPTILNGDIGTADDNSDNSYHVVISAGDVGNAGPNGLIISGGNADGENRIKVNGLLTLRRYGGGMINLNSSPTILNTSISNNSAGNIGGGMYNINSSPIILNTTISNNSTQVSAGGMYNLNSSPTILNTIISNNSAQTGGGGIENNVTSFPIIVNTIISNNVTQTGGGGMQNNGGTPAVINSIVFGNTLADASVSNISNNFSTPVFKYSLIGGATSWNTDWGTDGGNNIVTTSNPFADTANADFRLVPGPAVDGGSNTLYTDAGGDLADDTDLAGNARVYDLTGGGIVDMGAYEYQGACPDILIAEQPLERTVCFGTETSFSLEATGGDLTYQWQFSSDGGTTFTDLEENTVYSGVATATLTIAAAASETAGLYRCLISNECSTLESDAAALGVTLVEITGTPPAGTVDVAYNFTFSVSGRSEPYTWSVSQGELPDWLELNTETGEISGIPESAGDVTFTLQAEDASGCAATLAVNLTIASGEAPVITFPEMEAVVYGAADFAPGASASGNNEVEYVSSNENVAVITSEGLIRIIGAGTTDITASLPEDPNYEDAVPVTRELLVNPAALTITANNDSKTFDGTPYSGGGGITIIGWQYDDTDALLTGTVSYSGDSQGAISVGTYEIIPEGFDPLNNYTFDYQPGILTIIPAGNVVINFPELEDVVYGAADFNPSASSSDSRQVEYASSNPDVAVITSEGFLQIIGAGTTEITASLPEDPNYDDATPVTHELVVNPATLTITANDDSKTYDGTAYTGGNGATVTGWQYDDTDALLEGTLSYSGSSQSAVDAGVYEIIPSGYEPLENYLFEYRPGTLTITPAGQAAITFSELEQVVYGAPDFDAGAISSDGREVGYTSSNENVAVITSDDLIRIIGAGTTEITASLSEDPNYEDAAPVTRELVVNPATLTVTAADDSRTYDGTAYNGGNGVTITGWQYEDTDALLGGTLGYSGNSQGAAAVGQYEIIPAGYTPLNNYTFNYQPGTLTIIPAGQVVINFPQPDPMIYGDPDFDPDATSSDGRQIEYTSSDENVAIITINGLVQIVGAGTTNITAILPEDQNYEDVMPVSRELVVSPAPLTVTADDDSKTYDGLAYSGGNGVTVAGWQYEDTDALLEGMVSYNGSSQGAIDAGAYEIIPSGYELLDNYTLNYQPGTLTIIPAGNVVINFPELEDVIYGFADFAPGASASNDSEVEYTSSDENVAVITSAGEIQIIGAGTTEITASLAIDPNYENADPVTRVLVVNPATLTVIANDDSKTYDGAPYSGGNGVTTTGWQYEDTDALLEGTLSYSGSSQGATDVGIYEIIPSGYEALGNYTFSYQPGTLTTTPAEKAVITFPAPEAVVYGAPDFDPAATSSDGRQVEYASSNENVALVTAGGFIQIVGAGEIEITAFLPDDPNYENVPPVIQELTIKPAMLTITAVDDSKTYDGAAYSGGNGVTVTGWQYDDTDALLEGTLNYTGNSQGAVNTGEYLIVPGGYSADNYEIVYKSGALRVSKAPLVITAVNKTRKFGWENPVFTFNYQGFVSGENEDDLAALPTAVTTANETSPPGIYPITTSGAASENYQISYVNGTLTVIPATRSLVFEALPEKTYGDADFDPGAEARPEETILYSSSNTGVAEIINGMVHITGAGTAVITATLAENPNYDNRPSISRELIVHKASQTIDFVLPGEVERDAGIIALQISASSGLPVTLSSSDDQVAIVAGGAGENQLEILRLGTSFITAVQPGNANYLPAEPVSRQLLVVDPAGNLIKVHQVVSPNSDGINEFLLVEGIRDYPENKMTIVTRSGAKVFEIQGYDNGSRVFKGIANTRVNYEFLPQGTYFYLLEFKAGGQWKRKTGWFVMKFSTN</sequence>
<dbReference type="EMBL" id="SMAD01000019">
    <property type="protein sequence ID" value="TCS84690.1"/>
    <property type="molecule type" value="Genomic_DNA"/>
</dbReference>
<dbReference type="NCBIfam" id="NF041518">
    <property type="entry name" value="choice_anch_Q"/>
    <property type="match status" value="1"/>
</dbReference>
<dbReference type="InterPro" id="IPR008964">
    <property type="entry name" value="Invasin/intimin_cell_adhesion"/>
</dbReference>
<dbReference type="Gene3D" id="2.60.40.1080">
    <property type="match status" value="5"/>
</dbReference>
<dbReference type="Gene3D" id="3.30.210.10">
    <property type="entry name" value="DNA polymerase, thumb domain"/>
    <property type="match status" value="1"/>
</dbReference>
<dbReference type="PANTHER" id="PTHR11319:SF35">
    <property type="entry name" value="OUTER MEMBRANE PROTEIN PMPC-RELATED"/>
    <property type="match status" value="1"/>
</dbReference>
<dbReference type="SMART" id="SM00710">
    <property type="entry name" value="PbH1"/>
    <property type="match status" value="13"/>
</dbReference>
<dbReference type="SUPFAM" id="SSF48726">
    <property type="entry name" value="Immunoglobulin"/>
    <property type="match status" value="1"/>
</dbReference>
<comment type="caution">
    <text evidence="2">The sequence shown here is derived from an EMBL/GenBank/DDBJ whole genome shotgun (WGS) entry which is preliminary data.</text>
</comment>
<dbReference type="SUPFAM" id="SSF49313">
    <property type="entry name" value="Cadherin-like"/>
    <property type="match status" value="1"/>
</dbReference>